<organism evidence="9 10">
    <name type="scientific">Microbacterium rhizomatis</name>
    <dbReference type="NCBI Taxonomy" id="1631477"/>
    <lineage>
        <taxon>Bacteria</taxon>
        <taxon>Bacillati</taxon>
        <taxon>Actinomycetota</taxon>
        <taxon>Actinomycetes</taxon>
        <taxon>Micrococcales</taxon>
        <taxon>Microbacteriaceae</taxon>
        <taxon>Microbacterium</taxon>
    </lineage>
</organism>
<evidence type="ECO:0000256" key="7">
    <source>
        <dbReference type="SAM" id="SignalP"/>
    </source>
</evidence>
<dbReference type="PANTHER" id="PTHR43811">
    <property type="entry name" value="FKBP-TYPE PEPTIDYL-PROLYL CIS-TRANS ISOMERASE FKPA"/>
    <property type="match status" value="1"/>
</dbReference>
<dbReference type="PANTHER" id="PTHR43811:SF19">
    <property type="entry name" value="39 KDA FK506-BINDING NUCLEAR PROTEIN"/>
    <property type="match status" value="1"/>
</dbReference>
<dbReference type="EMBL" id="VYSA01000001">
    <property type="protein sequence ID" value="KAA9110619.1"/>
    <property type="molecule type" value="Genomic_DNA"/>
</dbReference>
<keyword evidence="4 6" id="KW-0697">Rotamase</keyword>
<dbReference type="PROSITE" id="PS50059">
    <property type="entry name" value="FKBP_PPIASE"/>
    <property type="match status" value="1"/>
</dbReference>
<evidence type="ECO:0000259" key="8">
    <source>
        <dbReference type="PROSITE" id="PS50059"/>
    </source>
</evidence>
<name>A0A5J5J581_9MICO</name>
<evidence type="ECO:0000256" key="4">
    <source>
        <dbReference type="ARBA" id="ARBA00023110"/>
    </source>
</evidence>
<dbReference type="SUPFAM" id="SSF54534">
    <property type="entry name" value="FKBP-like"/>
    <property type="match status" value="1"/>
</dbReference>
<dbReference type="AlphaFoldDB" id="A0A5J5J581"/>
<dbReference type="PROSITE" id="PS51257">
    <property type="entry name" value="PROKAR_LIPOPROTEIN"/>
    <property type="match status" value="1"/>
</dbReference>
<keyword evidence="7" id="KW-0732">Signal</keyword>
<feature type="chain" id="PRO_5039234900" description="peptidylprolyl isomerase" evidence="7">
    <location>
        <begin position="20"/>
        <end position="323"/>
    </location>
</feature>
<dbReference type="RefSeq" id="WP_150447393.1">
    <property type="nucleotide sequence ID" value="NZ_VYSA01000001.1"/>
</dbReference>
<keyword evidence="10" id="KW-1185">Reference proteome</keyword>
<evidence type="ECO:0000256" key="5">
    <source>
        <dbReference type="ARBA" id="ARBA00023235"/>
    </source>
</evidence>
<comment type="similarity">
    <text evidence="2">Belongs to the FKBP-type PPIase family.</text>
</comment>
<dbReference type="OrthoDB" id="25996at2"/>
<dbReference type="GO" id="GO:0003755">
    <property type="term" value="F:peptidyl-prolyl cis-trans isomerase activity"/>
    <property type="evidence" value="ECO:0007669"/>
    <property type="project" value="UniProtKB-KW"/>
</dbReference>
<feature type="signal peptide" evidence="7">
    <location>
        <begin position="1"/>
        <end position="19"/>
    </location>
</feature>
<keyword evidence="5 6" id="KW-0413">Isomerase</keyword>
<evidence type="ECO:0000256" key="1">
    <source>
        <dbReference type="ARBA" id="ARBA00000971"/>
    </source>
</evidence>
<dbReference type="InterPro" id="IPR001179">
    <property type="entry name" value="PPIase_FKBP_dom"/>
</dbReference>
<dbReference type="InterPro" id="IPR046357">
    <property type="entry name" value="PPIase_dom_sf"/>
</dbReference>
<dbReference type="Gene3D" id="3.10.50.40">
    <property type="match status" value="1"/>
</dbReference>
<comment type="catalytic activity">
    <reaction evidence="1 6">
        <text>[protein]-peptidylproline (omega=180) = [protein]-peptidylproline (omega=0)</text>
        <dbReference type="Rhea" id="RHEA:16237"/>
        <dbReference type="Rhea" id="RHEA-COMP:10747"/>
        <dbReference type="Rhea" id="RHEA-COMP:10748"/>
        <dbReference type="ChEBI" id="CHEBI:83833"/>
        <dbReference type="ChEBI" id="CHEBI:83834"/>
        <dbReference type="EC" id="5.2.1.8"/>
    </reaction>
</comment>
<reference evidence="10" key="1">
    <citation type="submission" date="2019-09" db="EMBL/GenBank/DDBJ databases">
        <title>Mumia zhuanghuii sp. nov. isolated from the intestinal contents of plateau pika (Ochotona curzoniae) in the Qinghai-Tibet plateau of China.</title>
        <authorList>
            <person name="Tian Z."/>
        </authorList>
    </citation>
    <scope>NUCLEOTIDE SEQUENCE [LARGE SCALE GENOMIC DNA]</scope>
    <source>
        <strain evidence="10">JCM 30598</strain>
    </source>
</reference>
<dbReference type="Pfam" id="PF00254">
    <property type="entry name" value="FKBP_C"/>
    <property type="match status" value="1"/>
</dbReference>
<accession>A0A5J5J581</accession>
<evidence type="ECO:0000313" key="10">
    <source>
        <dbReference type="Proteomes" id="UP000325827"/>
    </source>
</evidence>
<comment type="caution">
    <text evidence="9">The sequence shown here is derived from an EMBL/GenBank/DDBJ whole genome shotgun (WGS) entry which is preliminary data.</text>
</comment>
<protein>
    <recommendedName>
        <fullName evidence="3 6">peptidylprolyl isomerase</fullName>
        <ecNumber evidence="3 6">5.2.1.8</ecNumber>
    </recommendedName>
</protein>
<evidence type="ECO:0000313" key="9">
    <source>
        <dbReference type="EMBL" id="KAA9110619.1"/>
    </source>
</evidence>
<dbReference type="EC" id="5.2.1.8" evidence="3 6"/>
<gene>
    <name evidence="9" type="ORF">F6B43_02840</name>
</gene>
<sequence>MRKIPAVVAALGLAALALAGCSSSGLGAASCPRPSATASPALDGVTVSGTPDAAPDVSINTPFHVDTTAVEDVVTGTGTAIVDDEQLVVLDITVFSGVTGEKLISTPYDGDLSRVFPVSEWVKSFPSFADALHCATEGSRIVVGLAPGDIEPQIMTSTLALNESDSAVAVIDVRKAFLTKADGADQYNDALGMPTVVRAPDGRPGIIVPDATPPSDLVVQTIKKGDGAEVTGDVPVRIAYTGVTWAGRKVFDTTWGGEPPSVTLSTLVPGLAEGLKGQTVGSQVLVVVPPDQGYGSTQKGSVPPGSTLVYVVDILGLDQAPAN</sequence>
<evidence type="ECO:0000256" key="6">
    <source>
        <dbReference type="PROSITE-ProRule" id="PRU00277"/>
    </source>
</evidence>
<evidence type="ECO:0000256" key="3">
    <source>
        <dbReference type="ARBA" id="ARBA00013194"/>
    </source>
</evidence>
<proteinExistence type="inferred from homology"/>
<dbReference type="Proteomes" id="UP000325827">
    <property type="component" value="Unassembled WGS sequence"/>
</dbReference>
<feature type="domain" description="PPIase FKBP-type" evidence="8">
    <location>
        <begin position="233"/>
        <end position="318"/>
    </location>
</feature>
<evidence type="ECO:0000256" key="2">
    <source>
        <dbReference type="ARBA" id="ARBA00006577"/>
    </source>
</evidence>